<evidence type="ECO:0000313" key="3">
    <source>
        <dbReference type="Proteomes" id="UP001152087"/>
    </source>
</evidence>
<organism evidence="2 3">
    <name type="scientific">Fusarium falciforme</name>
    <dbReference type="NCBI Taxonomy" id="195108"/>
    <lineage>
        <taxon>Eukaryota</taxon>
        <taxon>Fungi</taxon>
        <taxon>Dikarya</taxon>
        <taxon>Ascomycota</taxon>
        <taxon>Pezizomycotina</taxon>
        <taxon>Sordariomycetes</taxon>
        <taxon>Hypocreomycetidae</taxon>
        <taxon>Hypocreales</taxon>
        <taxon>Nectriaceae</taxon>
        <taxon>Fusarium</taxon>
        <taxon>Fusarium solani species complex</taxon>
    </lineage>
</organism>
<proteinExistence type="predicted"/>
<evidence type="ECO:0000313" key="2">
    <source>
        <dbReference type="EMBL" id="KAJ4193519.1"/>
    </source>
</evidence>
<gene>
    <name evidence="2" type="ORF">NW755_003512</name>
</gene>
<name>A0A9W8RCM2_9HYPO</name>
<protein>
    <submittedName>
        <fullName evidence="2">Uncharacterized protein</fullName>
    </submittedName>
</protein>
<evidence type="ECO:0000256" key="1">
    <source>
        <dbReference type="SAM" id="MobiDB-lite"/>
    </source>
</evidence>
<accession>A0A9W8RCM2</accession>
<dbReference type="EMBL" id="JAOQAV010000006">
    <property type="protein sequence ID" value="KAJ4193519.1"/>
    <property type="molecule type" value="Genomic_DNA"/>
</dbReference>
<dbReference type="Proteomes" id="UP001152087">
    <property type="component" value="Unassembled WGS sequence"/>
</dbReference>
<reference evidence="2" key="1">
    <citation type="submission" date="2022-09" db="EMBL/GenBank/DDBJ databases">
        <title>Fusarium specimens isolated from Avocado Roots.</title>
        <authorList>
            <person name="Stajich J."/>
            <person name="Roper C."/>
            <person name="Heimlech-Rivalta G."/>
        </authorList>
    </citation>
    <scope>NUCLEOTIDE SEQUENCE</scope>
    <source>
        <strain evidence="2">A02</strain>
    </source>
</reference>
<dbReference type="AlphaFoldDB" id="A0A9W8RCM2"/>
<keyword evidence="3" id="KW-1185">Reference proteome</keyword>
<sequence length="97" mass="10439">MTSLFDDIDIQNLSTEELRSMVPDPSNGDLTYQYAHTWSSPLPAHEQENGALQYQDLYTISPGSSSFGSPQYAFDSSPSPNTNAVAGSFVATPSSTT</sequence>
<feature type="region of interest" description="Disordered" evidence="1">
    <location>
        <begin position="69"/>
        <end position="97"/>
    </location>
</feature>
<comment type="caution">
    <text evidence="2">The sequence shown here is derived from an EMBL/GenBank/DDBJ whole genome shotgun (WGS) entry which is preliminary data.</text>
</comment>